<dbReference type="EMBL" id="CM046103">
    <property type="protein sequence ID" value="KAI8428389.1"/>
    <property type="molecule type" value="Genomic_DNA"/>
</dbReference>
<evidence type="ECO:0000313" key="2">
    <source>
        <dbReference type="Proteomes" id="UP001064048"/>
    </source>
</evidence>
<evidence type="ECO:0000313" key="1">
    <source>
        <dbReference type="EMBL" id="KAI8428389.1"/>
    </source>
</evidence>
<gene>
    <name evidence="1" type="ORF">MSG28_002573</name>
</gene>
<accession>A0ACC0JW41</accession>
<reference evidence="1 2" key="1">
    <citation type="journal article" date="2022" name="Genome Biol. Evol.">
        <title>The Spruce Budworm Genome: Reconstructing the Evolutionary History of Antifreeze Proteins.</title>
        <authorList>
            <person name="Beliveau C."/>
            <person name="Gagne P."/>
            <person name="Picq S."/>
            <person name="Vernygora O."/>
            <person name="Keeling C.I."/>
            <person name="Pinkney K."/>
            <person name="Doucet D."/>
            <person name="Wen F."/>
            <person name="Johnston J.S."/>
            <person name="Maaroufi H."/>
            <person name="Boyle B."/>
            <person name="Laroche J."/>
            <person name="Dewar K."/>
            <person name="Juretic N."/>
            <person name="Blackburn G."/>
            <person name="Nisole A."/>
            <person name="Brunet B."/>
            <person name="Brandao M."/>
            <person name="Lumley L."/>
            <person name="Duan J."/>
            <person name="Quan G."/>
            <person name="Lucarotti C.J."/>
            <person name="Roe A.D."/>
            <person name="Sperling F.A.H."/>
            <person name="Levesque R.C."/>
            <person name="Cusson M."/>
        </authorList>
    </citation>
    <scope>NUCLEOTIDE SEQUENCE [LARGE SCALE GENOMIC DNA]</scope>
    <source>
        <strain evidence="1">Glfc:IPQL:Cfum</strain>
    </source>
</reference>
<comment type="caution">
    <text evidence="1">The sequence shown here is derived from an EMBL/GenBank/DDBJ whole genome shotgun (WGS) entry which is preliminary data.</text>
</comment>
<protein>
    <submittedName>
        <fullName evidence="1">Uncharacterized protein</fullName>
    </submittedName>
</protein>
<dbReference type="Proteomes" id="UP001064048">
    <property type="component" value="Chromosome 3"/>
</dbReference>
<sequence>MAQWVLILRGGTARRRAAEGGCGSGRGRGRGRGAGAGCGGPRLIAACFAALAVAVTVALLAQIYSGDYQAGGRAADAAAAAALCLALLTPHRTSLDARWRPVKSISINVAPSSIKVRNRCAAAVPATATAAARRCERPHA</sequence>
<name>A0ACC0JW41_CHOFU</name>
<proteinExistence type="predicted"/>
<keyword evidence="2" id="KW-1185">Reference proteome</keyword>
<organism evidence="1 2">
    <name type="scientific">Choristoneura fumiferana</name>
    <name type="common">Spruce budworm moth</name>
    <name type="synonym">Archips fumiferana</name>
    <dbReference type="NCBI Taxonomy" id="7141"/>
    <lineage>
        <taxon>Eukaryota</taxon>
        <taxon>Metazoa</taxon>
        <taxon>Ecdysozoa</taxon>
        <taxon>Arthropoda</taxon>
        <taxon>Hexapoda</taxon>
        <taxon>Insecta</taxon>
        <taxon>Pterygota</taxon>
        <taxon>Neoptera</taxon>
        <taxon>Endopterygota</taxon>
        <taxon>Lepidoptera</taxon>
        <taxon>Glossata</taxon>
        <taxon>Ditrysia</taxon>
        <taxon>Tortricoidea</taxon>
        <taxon>Tortricidae</taxon>
        <taxon>Tortricinae</taxon>
        <taxon>Choristoneura</taxon>
    </lineage>
</organism>